<organism evidence="2">
    <name type="scientific">Arundo donax</name>
    <name type="common">Giant reed</name>
    <name type="synonym">Donax arundinaceus</name>
    <dbReference type="NCBI Taxonomy" id="35708"/>
    <lineage>
        <taxon>Eukaryota</taxon>
        <taxon>Viridiplantae</taxon>
        <taxon>Streptophyta</taxon>
        <taxon>Embryophyta</taxon>
        <taxon>Tracheophyta</taxon>
        <taxon>Spermatophyta</taxon>
        <taxon>Magnoliopsida</taxon>
        <taxon>Liliopsida</taxon>
        <taxon>Poales</taxon>
        <taxon>Poaceae</taxon>
        <taxon>PACMAD clade</taxon>
        <taxon>Arundinoideae</taxon>
        <taxon>Arundineae</taxon>
        <taxon>Arundo</taxon>
    </lineage>
</organism>
<sequence>MASRARVAGSRRQGTTATCARAGEQQRPDPGGRRQQDPQNRTNPCKQLLVPLDPWHVWEMMHMVQCQACSMRWPTFSPPPCLLISAQMCKEFDLSPF</sequence>
<accession>A0A0A9EJ09</accession>
<protein>
    <submittedName>
        <fullName evidence="2">Uncharacterized protein</fullName>
    </submittedName>
</protein>
<evidence type="ECO:0000313" key="2">
    <source>
        <dbReference type="EMBL" id="JAD98998.1"/>
    </source>
</evidence>
<dbReference type="AlphaFoldDB" id="A0A0A9EJ09"/>
<dbReference type="EMBL" id="GBRH01198897">
    <property type="protein sequence ID" value="JAD98998.1"/>
    <property type="molecule type" value="Transcribed_RNA"/>
</dbReference>
<name>A0A0A9EJ09_ARUDO</name>
<evidence type="ECO:0000256" key="1">
    <source>
        <dbReference type="SAM" id="MobiDB-lite"/>
    </source>
</evidence>
<reference evidence="2" key="2">
    <citation type="journal article" date="2015" name="Data Brief">
        <title>Shoot transcriptome of the giant reed, Arundo donax.</title>
        <authorList>
            <person name="Barrero R.A."/>
            <person name="Guerrero F.D."/>
            <person name="Moolhuijzen P."/>
            <person name="Goolsby J.A."/>
            <person name="Tidwell J."/>
            <person name="Bellgard S.E."/>
            <person name="Bellgard M.I."/>
        </authorList>
    </citation>
    <scope>NUCLEOTIDE SEQUENCE</scope>
    <source>
        <tissue evidence="2">Shoot tissue taken approximately 20 cm above the soil surface</tissue>
    </source>
</reference>
<proteinExistence type="predicted"/>
<feature type="compositionally biased region" description="Basic and acidic residues" evidence="1">
    <location>
        <begin position="24"/>
        <end position="36"/>
    </location>
</feature>
<feature type="region of interest" description="Disordered" evidence="1">
    <location>
        <begin position="1"/>
        <end position="45"/>
    </location>
</feature>
<reference evidence="2" key="1">
    <citation type="submission" date="2014-09" db="EMBL/GenBank/DDBJ databases">
        <authorList>
            <person name="Magalhaes I.L.F."/>
            <person name="Oliveira U."/>
            <person name="Santos F.R."/>
            <person name="Vidigal T.H.D.A."/>
            <person name="Brescovit A.D."/>
            <person name="Santos A.J."/>
        </authorList>
    </citation>
    <scope>NUCLEOTIDE SEQUENCE</scope>
    <source>
        <tissue evidence="2">Shoot tissue taken approximately 20 cm above the soil surface</tissue>
    </source>
</reference>